<proteinExistence type="predicted"/>
<evidence type="ECO:0000313" key="2">
    <source>
        <dbReference type="Proteomes" id="UP001180020"/>
    </source>
</evidence>
<keyword evidence="2" id="KW-1185">Reference proteome</keyword>
<sequence length="146" mass="16901">MKDSFRDFGMEALEEIMSCMIDGNVSVIFAGYTEPMNRVICANEDEDEDELSIQILKQAHSINTHWKYINNTITTPGQPHHKITTAQENTHLEKLHKRAQIKMEHLDRSYSVEELMKQTPLDTAIRGPPPSTKRSRNILRLRVNNR</sequence>
<dbReference type="AlphaFoldDB" id="A0AAV9EHY4"/>
<dbReference type="InterPro" id="IPR050773">
    <property type="entry name" value="CbxX/CfxQ_RuBisCO_ESX"/>
</dbReference>
<dbReference type="PANTHER" id="PTHR43392:SF2">
    <property type="entry name" value="AAA-TYPE ATPASE FAMILY PROTEIN _ ANKYRIN REPEAT FAMILY PROTEIN"/>
    <property type="match status" value="1"/>
</dbReference>
<organism evidence="1 2">
    <name type="scientific">Acorus calamus</name>
    <name type="common">Sweet flag</name>
    <dbReference type="NCBI Taxonomy" id="4465"/>
    <lineage>
        <taxon>Eukaryota</taxon>
        <taxon>Viridiplantae</taxon>
        <taxon>Streptophyta</taxon>
        <taxon>Embryophyta</taxon>
        <taxon>Tracheophyta</taxon>
        <taxon>Spermatophyta</taxon>
        <taxon>Magnoliopsida</taxon>
        <taxon>Liliopsida</taxon>
        <taxon>Acoraceae</taxon>
        <taxon>Acorus</taxon>
    </lineage>
</organism>
<gene>
    <name evidence="1" type="ORF">QJS10_CPA06g00666</name>
</gene>
<dbReference type="PANTHER" id="PTHR43392">
    <property type="entry name" value="AAA-TYPE ATPASE FAMILY PROTEIN / ANKYRIN REPEAT FAMILY PROTEIN"/>
    <property type="match status" value="1"/>
</dbReference>
<reference evidence="1" key="2">
    <citation type="submission" date="2023-06" db="EMBL/GenBank/DDBJ databases">
        <authorList>
            <person name="Ma L."/>
            <person name="Liu K.-W."/>
            <person name="Li Z."/>
            <person name="Hsiao Y.-Y."/>
            <person name="Qi Y."/>
            <person name="Fu T."/>
            <person name="Tang G."/>
            <person name="Zhang D."/>
            <person name="Sun W.-H."/>
            <person name="Liu D.-K."/>
            <person name="Li Y."/>
            <person name="Chen G.-Z."/>
            <person name="Liu X.-D."/>
            <person name="Liao X.-Y."/>
            <person name="Jiang Y.-T."/>
            <person name="Yu X."/>
            <person name="Hao Y."/>
            <person name="Huang J."/>
            <person name="Zhao X.-W."/>
            <person name="Ke S."/>
            <person name="Chen Y.-Y."/>
            <person name="Wu W.-L."/>
            <person name="Hsu J.-L."/>
            <person name="Lin Y.-F."/>
            <person name="Huang M.-D."/>
            <person name="Li C.-Y."/>
            <person name="Huang L."/>
            <person name="Wang Z.-W."/>
            <person name="Zhao X."/>
            <person name="Zhong W.-Y."/>
            <person name="Peng D.-H."/>
            <person name="Ahmad S."/>
            <person name="Lan S."/>
            <person name="Zhang J.-S."/>
            <person name="Tsai W.-C."/>
            <person name="Van De Peer Y."/>
            <person name="Liu Z.-J."/>
        </authorList>
    </citation>
    <scope>NUCLEOTIDE SEQUENCE</scope>
    <source>
        <strain evidence="1">CP</strain>
        <tissue evidence="1">Leaves</tissue>
    </source>
</reference>
<dbReference type="EMBL" id="JAUJYO010000006">
    <property type="protein sequence ID" value="KAK1313340.1"/>
    <property type="molecule type" value="Genomic_DNA"/>
</dbReference>
<protein>
    <submittedName>
        <fullName evidence="1">Uncharacterized protein</fullName>
    </submittedName>
</protein>
<accession>A0AAV9EHY4</accession>
<evidence type="ECO:0000313" key="1">
    <source>
        <dbReference type="EMBL" id="KAK1313340.1"/>
    </source>
</evidence>
<comment type="caution">
    <text evidence="1">The sequence shown here is derived from an EMBL/GenBank/DDBJ whole genome shotgun (WGS) entry which is preliminary data.</text>
</comment>
<reference evidence="1" key="1">
    <citation type="journal article" date="2023" name="Nat. Commun.">
        <title>Diploid and tetraploid genomes of Acorus and the evolution of monocots.</title>
        <authorList>
            <person name="Ma L."/>
            <person name="Liu K.W."/>
            <person name="Li Z."/>
            <person name="Hsiao Y.Y."/>
            <person name="Qi Y."/>
            <person name="Fu T."/>
            <person name="Tang G.D."/>
            <person name="Zhang D."/>
            <person name="Sun W.H."/>
            <person name="Liu D.K."/>
            <person name="Li Y."/>
            <person name="Chen G.Z."/>
            <person name="Liu X.D."/>
            <person name="Liao X.Y."/>
            <person name="Jiang Y.T."/>
            <person name="Yu X."/>
            <person name="Hao Y."/>
            <person name="Huang J."/>
            <person name="Zhao X.W."/>
            <person name="Ke S."/>
            <person name="Chen Y.Y."/>
            <person name="Wu W.L."/>
            <person name="Hsu J.L."/>
            <person name="Lin Y.F."/>
            <person name="Huang M.D."/>
            <person name="Li C.Y."/>
            <person name="Huang L."/>
            <person name="Wang Z.W."/>
            <person name="Zhao X."/>
            <person name="Zhong W.Y."/>
            <person name="Peng D.H."/>
            <person name="Ahmad S."/>
            <person name="Lan S."/>
            <person name="Zhang J.S."/>
            <person name="Tsai W.C."/>
            <person name="Van de Peer Y."/>
            <person name="Liu Z.J."/>
        </authorList>
    </citation>
    <scope>NUCLEOTIDE SEQUENCE</scope>
    <source>
        <strain evidence="1">CP</strain>
    </source>
</reference>
<dbReference type="Proteomes" id="UP001180020">
    <property type="component" value="Unassembled WGS sequence"/>
</dbReference>
<name>A0AAV9EHY4_ACOCL</name>
<dbReference type="GO" id="GO:0016887">
    <property type="term" value="F:ATP hydrolysis activity"/>
    <property type="evidence" value="ECO:0007669"/>
    <property type="project" value="TreeGrafter"/>
</dbReference>